<dbReference type="PANTHER" id="PTHR45663">
    <property type="entry name" value="GEO12009P1"/>
    <property type="match status" value="1"/>
</dbReference>
<dbReference type="InterPro" id="IPR017937">
    <property type="entry name" value="Thioredoxin_CS"/>
</dbReference>
<feature type="active site" description="Nucleophile" evidence="8">
    <location>
        <position position="32"/>
    </location>
</feature>
<dbReference type="InterPro" id="IPR013766">
    <property type="entry name" value="Thioredoxin_domain"/>
</dbReference>
<evidence type="ECO:0000256" key="6">
    <source>
        <dbReference type="NCBIfam" id="TIGR01068"/>
    </source>
</evidence>
<evidence type="ECO:0000256" key="5">
    <source>
        <dbReference type="ARBA" id="ARBA00023284"/>
    </source>
</evidence>
<evidence type="ECO:0000313" key="11">
    <source>
        <dbReference type="EMBL" id="SDT43105.1"/>
    </source>
</evidence>
<evidence type="ECO:0000256" key="9">
    <source>
        <dbReference type="PIRSR" id="PIRSR000077-4"/>
    </source>
</evidence>
<reference evidence="11 12" key="1">
    <citation type="submission" date="2016-10" db="EMBL/GenBank/DDBJ databases">
        <authorList>
            <person name="de Groot N.N."/>
        </authorList>
    </citation>
    <scope>NUCLEOTIDE SEQUENCE [LARGE SCALE GENOMIC DNA]</scope>
    <source>
        <strain evidence="11 12">DSM 21741</strain>
    </source>
</reference>
<dbReference type="PIRSF" id="PIRSF000077">
    <property type="entry name" value="Thioredoxin"/>
    <property type="match status" value="1"/>
</dbReference>
<keyword evidence="3" id="KW-0249">Electron transport</keyword>
<dbReference type="EMBL" id="LT629749">
    <property type="protein sequence ID" value="SDT43105.1"/>
    <property type="molecule type" value="Genomic_DNA"/>
</dbReference>
<dbReference type="InterPro" id="IPR005746">
    <property type="entry name" value="Thioredoxin"/>
</dbReference>
<evidence type="ECO:0000256" key="7">
    <source>
        <dbReference type="PIRNR" id="PIRNR000077"/>
    </source>
</evidence>
<feature type="site" description="Contributes to redox potential value" evidence="8">
    <location>
        <position position="33"/>
    </location>
</feature>
<feature type="site" description="Deprotonates C-terminal active site Cys" evidence="8">
    <location>
        <position position="26"/>
    </location>
</feature>
<gene>
    <name evidence="11" type="ORF">SAMN04488543_4352</name>
</gene>
<evidence type="ECO:0000256" key="4">
    <source>
        <dbReference type="ARBA" id="ARBA00023157"/>
    </source>
</evidence>
<dbReference type="PRINTS" id="PR00421">
    <property type="entry name" value="THIOREDOXIN"/>
</dbReference>
<protein>
    <recommendedName>
        <fullName evidence="6 7">Thioredoxin</fullName>
    </recommendedName>
</protein>
<dbReference type="FunFam" id="3.40.30.10:FF:000001">
    <property type="entry name" value="Thioredoxin"/>
    <property type="match status" value="1"/>
</dbReference>
<keyword evidence="2" id="KW-0813">Transport</keyword>
<evidence type="ECO:0000256" key="3">
    <source>
        <dbReference type="ARBA" id="ARBA00022982"/>
    </source>
</evidence>
<keyword evidence="4 9" id="KW-1015">Disulfide bond</keyword>
<dbReference type="STRING" id="546871.SAMN04488543_4352"/>
<dbReference type="PROSITE" id="PS00194">
    <property type="entry name" value="THIOREDOXIN_1"/>
    <property type="match status" value="1"/>
</dbReference>
<dbReference type="SUPFAM" id="SSF52833">
    <property type="entry name" value="Thioredoxin-like"/>
    <property type="match status" value="1"/>
</dbReference>
<feature type="active site" description="Nucleophile" evidence="8">
    <location>
        <position position="35"/>
    </location>
</feature>
<dbReference type="GO" id="GO:0045454">
    <property type="term" value="P:cell redox homeostasis"/>
    <property type="evidence" value="ECO:0007669"/>
    <property type="project" value="TreeGrafter"/>
</dbReference>
<dbReference type="PROSITE" id="PS51352">
    <property type="entry name" value="THIOREDOXIN_2"/>
    <property type="match status" value="1"/>
</dbReference>
<proteinExistence type="inferred from homology"/>
<dbReference type="AlphaFoldDB" id="A0A1H2AAT4"/>
<evidence type="ECO:0000259" key="10">
    <source>
        <dbReference type="PROSITE" id="PS51352"/>
    </source>
</evidence>
<dbReference type="NCBIfam" id="TIGR01068">
    <property type="entry name" value="thioredoxin"/>
    <property type="match status" value="1"/>
</dbReference>
<keyword evidence="12" id="KW-1185">Reference proteome</keyword>
<feature type="domain" description="Thioredoxin" evidence="10">
    <location>
        <begin position="1"/>
        <end position="107"/>
    </location>
</feature>
<evidence type="ECO:0000256" key="1">
    <source>
        <dbReference type="ARBA" id="ARBA00008987"/>
    </source>
</evidence>
<accession>A0A1H2AAT4</accession>
<dbReference type="InterPro" id="IPR036249">
    <property type="entry name" value="Thioredoxin-like_sf"/>
</dbReference>
<feature type="disulfide bond" description="Redox-active" evidence="9">
    <location>
        <begin position="32"/>
        <end position="35"/>
    </location>
</feature>
<dbReference type="GO" id="GO:0005829">
    <property type="term" value="C:cytosol"/>
    <property type="evidence" value="ECO:0007669"/>
    <property type="project" value="TreeGrafter"/>
</dbReference>
<dbReference type="Proteomes" id="UP000199092">
    <property type="component" value="Chromosome I"/>
</dbReference>
<evidence type="ECO:0000256" key="2">
    <source>
        <dbReference type="ARBA" id="ARBA00022448"/>
    </source>
</evidence>
<dbReference type="RefSeq" id="WP_091416188.1">
    <property type="nucleotide sequence ID" value="NZ_LT629749.1"/>
</dbReference>
<keyword evidence="5 9" id="KW-0676">Redox-active center</keyword>
<dbReference type="Pfam" id="PF00085">
    <property type="entry name" value="Thioredoxin"/>
    <property type="match status" value="1"/>
</dbReference>
<dbReference type="CDD" id="cd02947">
    <property type="entry name" value="TRX_family"/>
    <property type="match status" value="1"/>
</dbReference>
<sequence length="107" mass="11627">MGAVSDVTDADFDKVVLHSDKPVVVDYWADWCGPCKQVAPIIEELATQHGDKVTFVKMDTNTNPVTPANNHVLGLPTIQVYVGGELVKAFKGAKSKSVLLKAIEEYL</sequence>
<feature type="site" description="Contributes to redox potential value" evidence="8">
    <location>
        <position position="34"/>
    </location>
</feature>
<dbReference type="PANTHER" id="PTHR45663:SF11">
    <property type="entry name" value="GEO12009P1"/>
    <property type="match status" value="1"/>
</dbReference>
<evidence type="ECO:0000313" key="12">
    <source>
        <dbReference type="Proteomes" id="UP000199092"/>
    </source>
</evidence>
<name>A0A1H2AAT4_9ACTN</name>
<dbReference type="OrthoDB" id="9790390at2"/>
<comment type="similarity">
    <text evidence="1 7">Belongs to the thioredoxin family.</text>
</comment>
<dbReference type="Gene3D" id="3.40.30.10">
    <property type="entry name" value="Glutaredoxin"/>
    <property type="match status" value="1"/>
</dbReference>
<dbReference type="GO" id="GO:0015035">
    <property type="term" value="F:protein-disulfide reductase activity"/>
    <property type="evidence" value="ECO:0007669"/>
    <property type="project" value="UniProtKB-UniRule"/>
</dbReference>
<evidence type="ECO:0000256" key="8">
    <source>
        <dbReference type="PIRSR" id="PIRSR000077-1"/>
    </source>
</evidence>
<organism evidence="11 12">
    <name type="scientific">Friedmanniella luteola</name>
    <dbReference type="NCBI Taxonomy" id="546871"/>
    <lineage>
        <taxon>Bacteria</taxon>
        <taxon>Bacillati</taxon>
        <taxon>Actinomycetota</taxon>
        <taxon>Actinomycetes</taxon>
        <taxon>Propionibacteriales</taxon>
        <taxon>Nocardioidaceae</taxon>
        <taxon>Friedmanniella</taxon>
    </lineage>
</organism>